<evidence type="ECO:0000313" key="1">
    <source>
        <dbReference type="EMBL" id="MCY4746355.1"/>
    </source>
</evidence>
<keyword evidence="2" id="KW-1185">Reference proteome</keyword>
<protein>
    <submittedName>
        <fullName evidence="1">Fasciclin domain-containing protein</fullName>
    </submittedName>
</protein>
<gene>
    <name evidence="1" type="ORF">NYO99_15335</name>
</gene>
<reference evidence="1" key="1">
    <citation type="submission" date="2022-08" db="EMBL/GenBank/DDBJ databases">
        <title>Genome sequencing of Pelomonas sp. UHG3.</title>
        <authorList>
            <person name="So Y."/>
        </authorList>
    </citation>
    <scope>NUCLEOTIDE SEQUENCE</scope>
    <source>
        <strain evidence="1">UHG3</strain>
    </source>
</reference>
<comment type="caution">
    <text evidence="1">The sequence shown here is derived from an EMBL/GenBank/DDBJ whole genome shotgun (WGS) entry which is preliminary data.</text>
</comment>
<name>A0ACC6CDB5_9BURK</name>
<organism evidence="1 2">
    <name type="scientific">Roseateles hydrophilus</name>
    <dbReference type="NCBI Taxonomy" id="2975054"/>
    <lineage>
        <taxon>Bacteria</taxon>
        <taxon>Pseudomonadati</taxon>
        <taxon>Pseudomonadota</taxon>
        <taxon>Betaproteobacteria</taxon>
        <taxon>Burkholderiales</taxon>
        <taxon>Sphaerotilaceae</taxon>
        <taxon>Roseateles</taxon>
    </lineage>
</organism>
<proteinExistence type="predicted"/>
<dbReference type="EMBL" id="JAPPUY010000004">
    <property type="protein sequence ID" value="MCY4746355.1"/>
    <property type="molecule type" value="Genomic_DNA"/>
</dbReference>
<dbReference type="Proteomes" id="UP001076464">
    <property type="component" value="Unassembled WGS sequence"/>
</dbReference>
<evidence type="ECO:0000313" key="2">
    <source>
        <dbReference type="Proteomes" id="UP001076464"/>
    </source>
</evidence>
<sequence>MNRFAACLLLATAALLSACATTPAPAPLADTLARDPQFSTFTRLAAQAGLAEDLRTAGPMTVFVPNDEAFKAVPAKTMEALAADRTQLKAVLSHHIIDGRLLATDVKAGATKSRQGTNLALAKAGDFVTVDEALVLKADILATNGVAHAVDRVLLPPTKK</sequence>
<accession>A0ACC6CDB5</accession>